<feature type="transmembrane region" description="Helical" evidence="1">
    <location>
        <begin position="7"/>
        <end position="28"/>
    </location>
</feature>
<dbReference type="EMBL" id="BMLI01000001">
    <property type="protein sequence ID" value="GGM73147.1"/>
    <property type="molecule type" value="Genomic_DNA"/>
</dbReference>
<proteinExistence type="predicted"/>
<comment type="caution">
    <text evidence="2">The sequence shown here is derived from an EMBL/GenBank/DDBJ whole genome shotgun (WGS) entry which is preliminary data.</text>
</comment>
<accession>A0ABQ2HAH1</accession>
<evidence type="ECO:0008006" key="4">
    <source>
        <dbReference type="Google" id="ProtNLM"/>
    </source>
</evidence>
<keyword evidence="1" id="KW-0812">Transmembrane</keyword>
<feature type="transmembrane region" description="Helical" evidence="1">
    <location>
        <begin position="48"/>
        <end position="66"/>
    </location>
</feature>
<keyword evidence="1" id="KW-1133">Transmembrane helix</keyword>
<evidence type="ECO:0000313" key="3">
    <source>
        <dbReference type="Proteomes" id="UP000632339"/>
    </source>
</evidence>
<gene>
    <name evidence="2" type="ORF">GCM10010967_00860</name>
</gene>
<keyword evidence="3" id="KW-1185">Reference proteome</keyword>
<name>A0ABQ2HAH1_9BACT</name>
<dbReference type="Gene3D" id="3.30.70.100">
    <property type="match status" value="1"/>
</dbReference>
<dbReference type="RefSeq" id="WP_019941440.1">
    <property type="nucleotide sequence ID" value="NZ_BMLI01000001.1"/>
</dbReference>
<protein>
    <recommendedName>
        <fullName evidence="4">HMA domain-containing protein</fullName>
    </recommendedName>
</protein>
<evidence type="ECO:0000256" key="1">
    <source>
        <dbReference type="SAM" id="Phobius"/>
    </source>
</evidence>
<evidence type="ECO:0000313" key="2">
    <source>
        <dbReference type="EMBL" id="GGM73147.1"/>
    </source>
</evidence>
<sequence length="180" mass="20827">MRSIYSLTISFIITFLHIGCCILPLLSLASFSFFANGFLARHQLLLTALQWALFVWLTARLAFFLFWKKNFHGRAETLSYFFGWFIALSGLIINRWEPFKTEDQVMAEQHFERFRSQRQLRIDLTSQETANDLLADLRKIDGVRKGSIALEAQAVTLSYHKEKVSPEQILAVLKSKGHLK</sequence>
<reference evidence="3" key="1">
    <citation type="journal article" date="2019" name="Int. J. Syst. Evol. Microbiol.">
        <title>The Global Catalogue of Microorganisms (GCM) 10K type strain sequencing project: providing services to taxonomists for standard genome sequencing and annotation.</title>
        <authorList>
            <consortium name="The Broad Institute Genomics Platform"/>
            <consortium name="The Broad Institute Genome Sequencing Center for Infectious Disease"/>
            <person name="Wu L."/>
            <person name="Ma J."/>
        </authorList>
    </citation>
    <scope>NUCLEOTIDE SEQUENCE [LARGE SCALE GENOMIC DNA]</scope>
    <source>
        <strain evidence="3">CGMCC 1.6375</strain>
    </source>
</reference>
<feature type="transmembrane region" description="Helical" evidence="1">
    <location>
        <begin position="78"/>
        <end position="96"/>
    </location>
</feature>
<dbReference type="Proteomes" id="UP000632339">
    <property type="component" value="Unassembled WGS sequence"/>
</dbReference>
<keyword evidence="1" id="KW-0472">Membrane</keyword>
<organism evidence="2 3">
    <name type="scientific">Dyadobacter beijingensis</name>
    <dbReference type="NCBI Taxonomy" id="365489"/>
    <lineage>
        <taxon>Bacteria</taxon>
        <taxon>Pseudomonadati</taxon>
        <taxon>Bacteroidota</taxon>
        <taxon>Cytophagia</taxon>
        <taxon>Cytophagales</taxon>
        <taxon>Spirosomataceae</taxon>
        <taxon>Dyadobacter</taxon>
    </lineage>
</organism>